<dbReference type="PANTHER" id="PTHR30055">
    <property type="entry name" value="HTH-TYPE TRANSCRIPTIONAL REGULATOR RUTR"/>
    <property type="match status" value="1"/>
</dbReference>
<dbReference type="PROSITE" id="PS50977">
    <property type="entry name" value="HTH_TETR_2"/>
    <property type="match status" value="1"/>
</dbReference>
<dbReference type="EMBL" id="JACBZO010000001">
    <property type="protein sequence ID" value="NYI41750.1"/>
    <property type="molecule type" value="Genomic_DNA"/>
</dbReference>
<dbReference type="Pfam" id="PF00440">
    <property type="entry name" value="TetR_N"/>
    <property type="match status" value="1"/>
</dbReference>
<accession>A0A7Y9ZBE7</accession>
<evidence type="ECO:0000313" key="5">
    <source>
        <dbReference type="Proteomes" id="UP000547973"/>
    </source>
</evidence>
<dbReference type="InterPro" id="IPR001647">
    <property type="entry name" value="HTH_TetR"/>
</dbReference>
<dbReference type="RefSeq" id="WP_062076135.1">
    <property type="nucleotide sequence ID" value="NZ_BBRC01000017.1"/>
</dbReference>
<organism evidence="4 5">
    <name type="scientific">Demequina lutea</name>
    <dbReference type="NCBI Taxonomy" id="431489"/>
    <lineage>
        <taxon>Bacteria</taxon>
        <taxon>Bacillati</taxon>
        <taxon>Actinomycetota</taxon>
        <taxon>Actinomycetes</taxon>
        <taxon>Micrococcales</taxon>
        <taxon>Demequinaceae</taxon>
        <taxon>Demequina</taxon>
    </lineage>
</organism>
<dbReference type="PRINTS" id="PR00455">
    <property type="entry name" value="HTHTETR"/>
</dbReference>
<keyword evidence="1 2" id="KW-0238">DNA-binding</keyword>
<keyword evidence="5" id="KW-1185">Reference proteome</keyword>
<reference evidence="4 5" key="1">
    <citation type="submission" date="2020-07" db="EMBL/GenBank/DDBJ databases">
        <title>Sequencing the genomes of 1000 actinobacteria strains.</title>
        <authorList>
            <person name="Klenk H.-P."/>
        </authorList>
    </citation>
    <scope>NUCLEOTIDE SEQUENCE [LARGE SCALE GENOMIC DNA]</scope>
    <source>
        <strain evidence="4 5">DSM 19970</strain>
    </source>
</reference>
<dbReference type="AlphaFoldDB" id="A0A7Y9ZBE7"/>
<dbReference type="GO" id="GO:0000976">
    <property type="term" value="F:transcription cis-regulatory region binding"/>
    <property type="evidence" value="ECO:0007669"/>
    <property type="project" value="TreeGrafter"/>
</dbReference>
<dbReference type="OrthoDB" id="4709704at2"/>
<dbReference type="InterPro" id="IPR009057">
    <property type="entry name" value="Homeodomain-like_sf"/>
</dbReference>
<dbReference type="Gene3D" id="1.10.357.10">
    <property type="entry name" value="Tetracycline Repressor, domain 2"/>
    <property type="match status" value="1"/>
</dbReference>
<dbReference type="SUPFAM" id="SSF46689">
    <property type="entry name" value="Homeodomain-like"/>
    <property type="match status" value="1"/>
</dbReference>
<gene>
    <name evidence="4" type="ORF">BKA03_001869</name>
</gene>
<feature type="DNA-binding region" description="H-T-H motif" evidence="2">
    <location>
        <begin position="37"/>
        <end position="56"/>
    </location>
</feature>
<dbReference type="InterPro" id="IPR050109">
    <property type="entry name" value="HTH-type_TetR-like_transc_reg"/>
</dbReference>
<proteinExistence type="predicted"/>
<sequence>MPKIVEATVAEHRAARRAALLDAAVTLLHERPEEIPGLAAVGKRAGLSRSSVYHYFSSREDLLAQVVEHTFPRWEQRFQAAYAAEPTSAGRVRAFVRENIGLVSDGEHALARTLAAIAPAEHMGRHSADFHQRLVEPLTEALAEIGSTDAELTAQLVNALVHSGARQVESGADAHAVMAGILEILDPYLAARGDTASSI</sequence>
<evidence type="ECO:0000259" key="3">
    <source>
        <dbReference type="PROSITE" id="PS50977"/>
    </source>
</evidence>
<evidence type="ECO:0000313" key="4">
    <source>
        <dbReference type="EMBL" id="NYI41750.1"/>
    </source>
</evidence>
<evidence type="ECO:0000256" key="1">
    <source>
        <dbReference type="ARBA" id="ARBA00023125"/>
    </source>
</evidence>
<dbReference type="GO" id="GO:0003700">
    <property type="term" value="F:DNA-binding transcription factor activity"/>
    <property type="evidence" value="ECO:0007669"/>
    <property type="project" value="TreeGrafter"/>
</dbReference>
<name>A0A7Y9ZBE7_9MICO</name>
<dbReference type="Proteomes" id="UP000547973">
    <property type="component" value="Unassembled WGS sequence"/>
</dbReference>
<protein>
    <submittedName>
        <fullName evidence="4">AcrR family transcriptional regulator</fullName>
    </submittedName>
</protein>
<evidence type="ECO:0000256" key="2">
    <source>
        <dbReference type="PROSITE-ProRule" id="PRU00335"/>
    </source>
</evidence>
<comment type="caution">
    <text evidence="4">The sequence shown here is derived from an EMBL/GenBank/DDBJ whole genome shotgun (WGS) entry which is preliminary data.</text>
</comment>
<feature type="domain" description="HTH tetR-type" evidence="3">
    <location>
        <begin position="14"/>
        <end position="74"/>
    </location>
</feature>
<dbReference type="PANTHER" id="PTHR30055:SF226">
    <property type="entry name" value="HTH-TYPE TRANSCRIPTIONAL REGULATOR PKSA"/>
    <property type="match status" value="1"/>
</dbReference>